<evidence type="ECO:0000313" key="6">
    <source>
        <dbReference type="Proteomes" id="UP001320766"/>
    </source>
</evidence>
<reference evidence="5 6" key="1">
    <citation type="submission" date="2022-06" db="EMBL/GenBank/DDBJ databases">
        <title>Sequencing the genomes of 1000 actinobacteria strains.</title>
        <authorList>
            <person name="Klenk H.-P."/>
        </authorList>
    </citation>
    <scope>NUCLEOTIDE SEQUENCE [LARGE SCALE GENOMIC DNA]</scope>
    <source>
        <strain evidence="5 6">DSM 44170</strain>
    </source>
</reference>
<dbReference type="InterPro" id="IPR050559">
    <property type="entry name" value="P-Pant_transferase_sf"/>
</dbReference>
<evidence type="ECO:0000256" key="1">
    <source>
        <dbReference type="ARBA" id="ARBA00010990"/>
    </source>
</evidence>
<accession>A0ABT1JQU8</accession>
<dbReference type="SUPFAM" id="SSF56214">
    <property type="entry name" value="4'-phosphopantetheinyl transferase"/>
    <property type="match status" value="2"/>
</dbReference>
<comment type="similarity">
    <text evidence="1">Belongs to the P-Pant transferase superfamily. Gsp/Sfp/HetI/AcpT family.</text>
</comment>
<keyword evidence="2 5" id="KW-0808">Transferase</keyword>
<keyword evidence="6" id="KW-1185">Reference proteome</keyword>
<evidence type="ECO:0000256" key="2">
    <source>
        <dbReference type="ARBA" id="ARBA00022679"/>
    </source>
</evidence>
<feature type="domain" description="4'-phosphopantetheinyl transferase" evidence="3">
    <location>
        <begin position="127"/>
        <end position="181"/>
    </location>
</feature>
<dbReference type="PANTHER" id="PTHR12215">
    <property type="entry name" value="PHOSPHOPANTETHEINE TRANSFERASE"/>
    <property type="match status" value="1"/>
</dbReference>
<dbReference type="Proteomes" id="UP001320766">
    <property type="component" value="Unassembled WGS sequence"/>
</dbReference>
<dbReference type="Pfam" id="PF01648">
    <property type="entry name" value="ACPS"/>
    <property type="match status" value="1"/>
</dbReference>
<name>A0ABT1JQU8_9ACTN</name>
<evidence type="ECO:0000259" key="4">
    <source>
        <dbReference type="Pfam" id="PF22624"/>
    </source>
</evidence>
<proteinExistence type="inferred from homology"/>
<dbReference type="PANTHER" id="PTHR12215:SF10">
    <property type="entry name" value="L-AMINOADIPATE-SEMIALDEHYDE DEHYDROGENASE-PHOSPHOPANTETHEINYL TRANSFERASE"/>
    <property type="match status" value="1"/>
</dbReference>
<protein>
    <submittedName>
        <fullName evidence="5">4'-phosphopantetheinyl transferase</fullName>
        <ecNumber evidence="5">2.7.8.-</ecNumber>
    </submittedName>
</protein>
<evidence type="ECO:0000259" key="3">
    <source>
        <dbReference type="Pfam" id="PF01648"/>
    </source>
</evidence>
<feature type="domain" description="4'-phosphopantetheinyl transferase N-terminal" evidence="4">
    <location>
        <begin position="41"/>
        <end position="123"/>
    </location>
</feature>
<dbReference type="Gene3D" id="3.90.470.20">
    <property type="entry name" value="4'-phosphopantetheinyl transferase domain"/>
    <property type="match status" value="1"/>
</dbReference>
<comment type="caution">
    <text evidence="5">The sequence shown here is derived from an EMBL/GenBank/DDBJ whole genome shotgun (WGS) entry which is preliminary data.</text>
</comment>
<dbReference type="InterPro" id="IPR037143">
    <property type="entry name" value="4-PPantetheinyl_Trfase_dom_sf"/>
</dbReference>
<dbReference type="InterPro" id="IPR055066">
    <property type="entry name" value="AASDHPPT_N"/>
</dbReference>
<organism evidence="5 6">
    <name type="scientific">Nonomuraea roseoviolacea subsp. carminata</name>
    <dbReference type="NCBI Taxonomy" id="160689"/>
    <lineage>
        <taxon>Bacteria</taxon>
        <taxon>Bacillati</taxon>
        <taxon>Actinomycetota</taxon>
        <taxon>Actinomycetes</taxon>
        <taxon>Streptosporangiales</taxon>
        <taxon>Streptosporangiaceae</taxon>
        <taxon>Nonomuraea</taxon>
    </lineage>
</organism>
<dbReference type="GO" id="GO:0016740">
    <property type="term" value="F:transferase activity"/>
    <property type="evidence" value="ECO:0007669"/>
    <property type="project" value="UniProtKB-KW"/>
</dbReference>
<dbReference type="InterPro" id="IPR008278">
    <property type="entry name" value="4-PPantetheinyl_Trfase_dom"/>
</dbReference>
<dbReference type="EMBL" id="JAMZEC010000001">
    <property type="protein sequence ID" value="MCP2344113.1"/>
    <property type="molecule type" value="Genomic_DNA"/>
</dbReference>
<gene>
    <name evidence="5" type="ORF">HD595_000235</name>
</gene>
<dbReference type="Pfam" id="PF22624">
    <property type="entry name" value="AASDHPPT_N"/>
    <property type="match status" value="1"/>
</dbReference>
<evidence type="ECO:0000313" key="5">
    <source>
        <dbReference type="EMBL" id="MCP2344113.1"/>
    </source>
</evidence>
<sequence length="222" mass="23857">MRSGPPFPAAARRRGRKIAKVTIGPVAMGGRPDQVRAPEDWLTPVERERAARFAFAADRAAFVAAHLLVRQCAAAALGARPEELTLAQHCDVHGPGHGRPSIEQAPSLGVSLSHTRGYVCAAAGDGRVGVDAERVPAGPFDAALAEIALTPAELRRVTGNDALIRLWARKEALIKRGELALDRLRAAEIDWTGRHVLEWTAEEDVVVAVVTDMPCRRLPLPS</sequence>
<dbReference type="RefSeq" id="WP_253765082.1">
    <property type="nucleotide sequence ID" value="NZ_JAMZEC010000001.1"/>
</dbReference>
<dbReference type="EC" id="2.7.8.-" evidence="5"/>